<evidence type="ECO:0000313" key="1">
    <source>
        <dbReference type="EMBL" id="OWZ09873.1"/>
    </source>
</evidence>
<dbReference type="GO" id="GO:0006508">
    <property type="term" value="P:proteolysis"/>
    <property type="evidence" value="ECO:0007669"/>
    <property type="project" value="UniProtKB-KW"/>
</dbReference>
<evidence type="ECO:0000313" key="2">
    <source>
        <dbReference type="Proteomes" id="UP000198211"/>
    </source>
</evidence>
<proteinExistence type="predicted"/>
<gene>
    <name evidence="1" type="ORF">PHMEG_00017353</name>
</gene>
<accession>A0A225VWT2</accession>
<dbReference type="EMBL" id="NBNE01002635">
    <property type="protein sequence ID" value="OWZ09873.1"/>
    <property type="molecule type" value="Genomic_DNA"/>
</dbReference>
<dbReference type="AlphaFoldDB" id="A0A225VWT2"/>
<dbReference type="Proteomes" id="UP000198211">
    <property type="component" value="Unassembled WGS sequence"/>
</dbReference>
<feature type="non-terminal residue" evidence="1">
    <location>
        <position position="1"/>
    </location>
</feature>
<name>A0A225VWT2_9STRA</name>
<keyword evidence="1" id="KW-0645">Protease</keyword>
<protein>
    <submittedName>
        <fullName evidence="1">Serine protease</fullName>
    </submittedName>
</protein>
<comment type="caution">
    <text evidence="1">The sequence shown here is derived from an EMBL/GenBank/DDBJ whole genome shotgun (WGS) entry which is preliminary data.</text>
</comment>
<keyword evidence="2" id="KW-1185">Reference proteome</keyword>
<sequence>ISENFLYSSMELYCTYSMEDSKPCNKFKSGKYDGTPILYDRDEYWNKRATIPTQARVLFLSSKLDEQTTNKYAEHLLNALKGDNKELIAFDHATQGTIVSTPLIPGDPKSPICGMELLVSYIKNGGNLERMDKSCVKKMPSFNMTIATGLSNAFLTTDDAYNGVCKVDSRWVPIWTGSYFRSCVRVGRRLYRSSFSIVCLSNDMDSMHP</sequence>
<keyword evidence="1" id="KW-0378">Hydrolase</keyword>
<dbReference type="STRING" id="4795.A0A225VWT2"/>
<reference evidence="2" key="1">
    <citation type="submission" date="2017-03" db="EMBL/GenBank/DDBJ databases">
        <title>Phytopthora megakarya and P. palmivora, two closely related causual agents of cacao black pod achieved similar genome size and gene model numbers by different mechanisms.</title>
        <authorList>
            <person name="Ali S."/>
            <person name="Shao J."/>
            <person name="Larry D.J."/>
            <person name="Kronmiller B."/>
            <person name="Shen D."/>
            <person name="Strem M.D."/>
            <person name="Melnick R.L."/>
            <person name="Guiltinan M.J."/>
            <person name="Tyler B.M."/>
            <person name="Meinhardt L.W."/>
            <person name="Bailey B.A."/>
        </authorList>
    </citation>
    <scope>NUCLEOTIDE SEQUENCE [LARGE SCALE GENOMIC DNA]</scope>
    <source>
        <strain evidence="2">zdho120</strain>
    </source>
</reference>
<organism evidence="1 2">
    <name type="scientific">Phytophthora megakarya</name>
    <dbReference type="NCBI Taxonomy" id="4795"/>
    <lineage>
        <taxon>Eukaryota</taxon>
        <taxon>Sar</taxon>
        <taxon>Stramenopiles</taxon>
        <taxon>Oomycota</taxon>
        <taxon>Peronosporomycetes</taxon>
        <taxon>Peronosporales</taxon>
        <taxon>Peronosporaceae</taxon>
        <taxon>Phytophthora</taxon>
    </lineage>
</organism>
<dbReference type="OrthoDB" id="425534at2759"/>
<dbReference type="GO" id="GO:0008233">
    <property type="term" value="F:peptidase activity"/>
    <property type="evidence" value="ECO:0007669"/>
    <property type="project" value="UniProtKB-KW"/>
</dbReference>